<comment type="subcellular location">
    <subcellularLocation>
        <location evidence="5 6">Cytoplasm</location>
    </subcellularLocation>
</comment>
<keyword evidence="3 5" id="KW-0378">Hydrolase</keyword>
<dbReference type="AlphaFoldDB" id="G2KP44"/>
<comment type="catalytic activity">
    <reaction evidence="5 6">
        <text>Exonucleolytic cleavage in either 5'- to 3'- or 3'- to 5'-direction to yield nucleoside 5'-phosphates.</text>
        <dbReference type="EC" id="3.1.11.6"/>
    </reaction>
</comment>
<reference evidence="10 11" key="1">
    <citation type="journal article" date="2011" name="BMC Genomics">
        <title>Genomic insights into an obligate epibiotic bacterial predator: Micavibrio aeruginosavorus ARL-13.</title>
        <authorList>
            <person name="Wang Z."/>
            <person name="Kadouri D."/>
            <person name="Wu M."/>
        </authorList>
    </citation>
    <scope>NUCLEOTIDE SEQUENCE [LARGE SCALE GENOMIC DNA]</scope>
    <source>
        <strain evidence="10 11">ARL-13</strain>
    </source>
</reference>
<comment type="subunit">
    <text evidence="5">Heterooligomer composed of large and small subunits.</text>
</comment>
<sequence>MPAMTNRTLFDPPPNPAPVGDPIPSAKQTPAEPPAAAPMRTNVPEMSVADLANALRRTLEESFGRVRVRGELSGLKLASSGHLYGTIKDADAVIDIVCWKGNLSKLSIRPEDGLDVVCVGKVSSYPKSSRYQIIVDSIELAGEGALLKMLEDRRKKLAAEGLFDAARKKPIPFLPTVIGVVTSPTGAVIRDIMHRLNDRFPRHVLLWPVAVQGDNAAAQIAAAIAGFDALPHDGSVPRPDVVIVARGGGSLEDLMAFNEEIVVRAAAACSIPLISAVGHETDTTLIDYAADMRAPTPTGAAEMAVPVRAELMAQIMDDARRLMGGMNRITDRHHERVVSLAARLGDPQKLLQIKTQAADHAIHRLDAAFDKAVQARIAKLDRLSAALRHPRQIVEDAGRRLSERAERLIRAAQTITPDKARTLTATVRVLDSLSFERVLDRGFVVVRDAAGTPVSNADALAKGSDITLEFRDKKHRTATVKD</sequence>
<gene>
    <name evidence="5 10" type="primary">xseA</name>
    <name evidence="10" type="ordered locus">MICA_206</name>
</gene>
<evidence type="ECO:0000256" key="5">
    <source>
        <dbReference type="HAMAP-Rule" id="MF_00378"/>
    </source>
</evidence>
<dbReference type="PANTHER" id="PTHR30008:SF0">
    <property type="entry name" value="EXODEOXYRIBONUCLEASE 7 LARGE SUBUNIT"/>
    <property type="match status" value="1"/>
</dbReference>
<evidence type="ECO:0000256" key="1">
    <source>
        <dbReference type="ARBA" id="ARBA00022490"/>
    </source>
</evidence>
<evidence type="ECO:0000259" key="9">
    <source>
        <dbReference type="Pfam" id="PF13742"/>
    </source>
</evidence>
<dbReference type="InterPro" id="IPR025824">
    <property type="entry name" value="OB-fold_nuc-bd_dom"/>
</dbReference>
<organism evidence="10 11">
    <name type="scientific">Micavibrio aeruginosavorus (strain ARL-13)</name>
    <dbReference type="NCBI Taxonomy" id="856793"/>
    <lineage>
        <taxon>Bacteria</taxon>
        <taxon>Pseudomonadati</taxon>
        <taxon>Bdellovibrionota</taxon>
        <taxon>Bdellovibrionia</taxon>
        <taxon>Bdellovibrionales</taxon>
        <taxon>Pseudobdellovibrionaceae</taxon>
        <taxon>Micavibrio</taxon>
    </lineage>
</organism>
<dbReference type="HOGENOM" id="CLU_023625_3_1_5"/>
<dbReference type="NCBIfam" id="TIGR00237">
    <property type="entry name" value="xseA"/>
    <property type="match status" value="1"/>
</dbReference>
<accession>G2KP44</accession>
<dbReference type="GO" id="GO:0008855">
    <property type="term" value="F:exodeoxyribonuclease VII activity"/>
    <property type="evidence" value="ECO:0007669"/>
    <property type="project" value="UniProtKB-UniRule"/>
</dbReference>
<dbReference type="STRING" id="856793.MICA_206"/>
<evidence type="ECO:0000256" key="7">
    <source>
        <dbReference type="SAM" id="MobiDB-lite"/>
    </source>
</evidence>
<comment type="similarity">
    <text evidence="5 6">Belongs to the XseA family.</text>
</comment>
<dbReference type="OrthoDB" id="9802795at2"/>
<dbReference type="Proteomes" id="UP000009286">
    <property type="component" value="Chromosome"/>
</dbReference>
<feature type="region of interest" description="Disordered" evidence="7">
    <location>
        <begin position="1"/>
        <end position="39"/>
    </location>
</feature>
<dbReference type="EC" id="3.1.11.6" evidence="5"/>
<dbReference type="HAMAP" id="MF_00378">
    <property type="entry name" value="Exonuc_7_L"/>
    <property type="match status" value="1"/>
</dbReference>
<dbReference type="Pfam" id="PF02601">
    <property type="entry name" value="Exonuc_VII_L"/>
    <property type="match status" value="1"/>
</dbReference>
<keyword evidence="11" id="KW-1185">Reference proteome</keyword>
<dbReference type="GO" id="GO:0006308">
    <property type="term" value="P:DNA catabolic process"/>
    <property type="evidence" value="ECO:0007669"/>
    <property type="project" value="UniProtKB-UniRule"/>
</dbReference>
<dbReference type="CDD" id="cd04489">
    <property type="entry name" value="ExoVII_LU_OBF"/>
    <property type="match status" value="1"/>
</dbReference>
<dbReference type="KEGG" id="mai:MICA_206"/>
<dbReference type="PANTHER" id="PTHR30008">
    <property type="entry name" value="EXODEOXYRIBONUCLEASE 7 LARGE SUBUNIT"/>
    <property type="match status" value="1"/>
</dbReference>
<evidence type="ECO:0000313" key="11">
    <source>
        <dbReference type="Proteomes" id="UP000009286"/>
    </source>
</evidence>
<feature type="compositionally biased region" description="Pro residues" evidence="7">
    <location>
        <begin position="11"/>
        <end position="21"/>
    </location>
</feature>
<dbReference type="eggNOG" id="COG1570">
    <property type="taxonomic scope" value="Bacteria"/>
</dbReference>
<keyword evidence="2 5" id="KW-0540">Nuclease</keyword>
<keyword evidence="1 5" id="KW-0963">Cytoplasm</keyword>
<dbReference type="GO" id="GO:0009318">
    <property type="term" value="C:exodeoxyribonuclease VII complex"/>
    <property type="evidence" value="ECO:0007669"/>
    <property type="project" value="UniProtKB-UniRule"/>
</dbReference>
<name>G2KP44_MICAA</name>
<proteinExistence type="inferred from homology"/>
<evidence type="ECO:0000259" key="8">
    <source>
        <dbReference type="Pfam" id="PF02601"/>
    </source>
</evidence>
<evidence type="ECO:0000256" key="4">
    <source>
        <dbReference type="ARBA" id="ARBA00022839"/>
    </source>
</evidence>
<dbReference type="GO" id="GO:0003676">
    <property type="term" value="F:nucleic acid binding"/>
    <property type="evidence" value="ECO:0007669"/>
    <property type="project" value="InterPro"/>
</dbReference>
<dbReference type="InterPro" id="IPR003753">
    <property type="entry name" value="Exonuc_VII_L"/>
</dbReference>
<dbReference type="EMBL" id="CP002382">
    <property type="protein sequence ID" value="AEP08552.1"/>
    <property type="molecule type" value="Genomic_DNA"/>
</dbReference>
<evidence type="ECO:0000256" key="3">
    <source>
        <dbReference type="ARBA" id="ARBA00022801"/>
    </source>
</evidence>
<protein>
    <recommendedName>
        <fullName evidence="5">Exodeoxyribonuclease 7 large subunit</fullName>
        <ecNumber evidence="5">3.1.11.6</ecNumber>
    </recommendedName>
    <alternativeName>
        <fullName evidence="5">Exodeoxyribonuclease VII large subunit</fullName>
        <shortName evidence="5">Exonuclease VII large subunit</shortName>
    </alternativeName>
</protein>
<evidence type="ECO:0000256" key="6">
    <source>
        <dbReference type="RuleBase" id="RU004355"/>
    </source>
</evidence>
<keyword evidence="4 5" id="KW-0269">Exonuclease</keyword>
<feature type="domain" description="Exonuclease VII large subunit C-terminal" evidence="8">
    <location>
        <begin position="162"/>
        <end position="475"/>
    </location>
</feature>
<evidence type="ECO:0000256" key="2">
    <source>
        <dbReference type="ARBA" id="ARBA00022722"/>
    </source>
</evidence>
<dbReference type="Pfam" id="PF13742">
    <property type="entry name" value="tRNA_anti_2"/>
    <property type="match status" value="1"/>
</dbReference>
<evidence type="ECO:0000313" key="10">
    <source>
        <dbReference type="EMBL" id="AEP08552.1"/>
    </source>
</evidence>
<comment type="function">
    <text evidence="5">Bidirectionally degrades single-stranded DNA into large acid-insoluble oligonucleotides, which are then degraded further into small acid-soluble oligonucleotides.</text>
</comment>
<feature type="domain" description="OB-fold nucleic acid binding" evidence="9">
    <location>
        <begin position="46"/>
        <end position="139"/>
    </location>
</feature>
<dbReference type="InterPro" id="IPR020579">
    <property type="entry name" value="Exonuc_VII_lsu_C"/>
</dbReference>
<dbReference type="GO" id="GO:0005737">
    <property type="term" value="C:cytoplasm"/>
    <property type="evidence" value="ECO:0007669"/>
    <property type="project" value="UniProtKB-SubCell"/>
</dbReference>